<organism evidence="6 7">
    <name type="scientific">Sparus aurata</name>
    <name type="common">Gilthead sea bream</name>
    <dbReference type="NCBI Taxonomy" id="8175"/>
    <lineage>
        <taxon>Eukaryota</taxon>
        <taxon>Metazoa</taxon>
        <taxon>Chordata</taxon>
        <taxon>Craniata</taxon>
        <taxon>Vertebrata</taxon>
        <taxon>Euteleostomi</taxon>
        <taxon>Actinopterygii</taxon>
        <taxon>Neopterygii</taxon>
        <taxon>Teleostei</taxon>
        <taxon>Neoteleostei</taxon>
        <taxon>Acanthomorphata</taxon>
        <taxon>Eupercaria</taxon>
        <taxon>Spariformes</taxon>
        <taxon>Sparidae</taxon>
        <taxon>Sparus</taxon>
    </lineage>
</organism>
<dbReference type="Proteomes" id="UP000472265">
    <property type="component" value="Chromosome 18"/>
</dbReference>
<dbReference type="PANTHER" id="PTHR11199">
    <property type="entry name" value="STROMAL ANTIGEN"/>
    <property type="match status" value="1"/>
</dbReference>
<comment type="function">
    <text evidence="2">Component of cohesin complex, a complex required for the cohesion of sister chromatids after DNA replication. The cohesin complex apparently forms a large proteinaceous ring within which sister chromatids can be trapped. At anaphase, the complex is cleaved and dissociates from chromatin, allowing sister chromatids to segregate.</text>
</comment>
<reference evidence="6" key="3">
    <citation type="submission" date="2025-09" db="UniProtKB">
        <authorList>
            <consortium name="Ensembl"/>
        </authorList>
    </citation>
    <scope>IDENTIFICATION</scope>
</reference>
<feature type="domain" description="SCD" evidence="5">
    <location>
        <begin position="261"/>
        <end position="346"/>
    </location>
</feature>
<keyword evidence="3" id="KW-0175">Coiled coil</keyword>
<dbReference type="GeneTree" id="ENSGT00950000182972"/>
<evidence type="ECO:0000259" key="5">
    <source>
        <dbReference type="PROSITE" id="PS51425"/>
    </source>
</evidence>
<dbReference type="AlphaFoldDB" id="A0A671YXF3"/>
<feature type="coiled-coil region" evidence="3">
    <location>
        <begin position="202"/>
        <end position="255"/>
    </location>
</feature>
<dbReference type="GO" id="GO:0000785">
    <property type="term" value="C:chromatin"/>
    <property type="evidence" value="ECO:0007669"/>
    <property type="project" value="UniProtKB-UniRule"/>
</dbReference>
<evidence type="ECO:0000313" key="7">
    <source>
        <dbReference type="Proteomes" id="UP000472265"/>
    </source>
</evidence>
<keyword evidence="2" id="KW-0539">Nucleus</keyword>
<dbReference type="GO" id="GO:0007062">
    <property type="term" value="P:sister chromatid cohesion"/>
    <property type="evidence" value="ECO:0007669"/>
    <property type="project" value="UniProtKB-UniRule"/>
</dbReference>
<keyword evidence="2" id="KW-0132">Cell division</keyword>
<keyword evidence="2" id="KW-0158">Chromosome</keyword>
<dbReference type="PROSITE" id="PS51425">
    <property type="entry name" value="SCD"/>
    <property type="match status" value="1"/>
</dbReference>
<evidence type="ECO:0000256" key="2">
    <source>
        <dbReference type="RuleBase" id="RU369063"/>
    </source>
</evidence>
<dbReference type="InterPro" id="IPR020839">
    <property type="entry name" value="SCD"/>
</dbReference>
<keyword evidence="7" id="KW-1185">Reference proteome</keyword>
<protein>
    <recommendedName>
        <fullName evidence="2">Cohesin subunit SA</fullName>
    </recommendedName>
    <alternativeName>
        <fullName evidence="2">SCC3 homolog</fullName>
    </alternativeName>
    <alternativeName>
        <fullName evidence="2">Stromal antigen</fullName>
    </alternativeName>
</protein>
<dbReference type="PANTHER" id="PTHR11199:SF3">
    <property type="entry name" value="COHESIN SUBUNIT SA-2"/>
    <property type="match status" value="1"/>
</dbReference>
<dbReference type="GO" id="GO:0005634">
    <property type="term" value="C:nucleus"/>
    <property type="evidence" value="ECO:0007669"/>
    <property type="project" value="UniProtKB-SubCell"/>
</dbReference>
<comment type="subunit">
    <text evidence="2">Part of the cohesin complex which is composed of a heterodimer between a SMC1 protein (SMC1A or SMC1B) and SMC3, which are attached via their hinge domain, and RAD21 which link them at their heads, and one STAG protein.</text>
</comment>
<dbReference type="InterPro" id="IPR039662">
    <property type="entry name" value="Cohesin_Scc3/SA"/>
</dbReference>
<dbReference type="InterPro" id="IPR056396">
    <property type="entry name" value="HEAT_SCC3-SA"/>
</dbReference>
<dbReference type="InterPro" id="IPR013721">
    <property type="entry name" value="STAG"/>
</dbReference>
<evidence type="ECO:0000256" key="3">
    <source>
        <dbReference type="SAM" id="Coils"/>
    </source>
</evidence>
<dbReference type="InterPro" id="IPR016024">
    <property type="entry name" value="ARM-type_fold"/>
</dbReference>
<evidence type="ECO:0000256" key="1">
    <source>
        <dbReference type="ARBA" id="ARBA00005486"/>
    </source>
</evidence>
<dbReference type="Pfam" id="PF24571">
    <property type="entry name" value="HEAT_SCC3-SA"/>
    <property type="match status" value="1"/>
</dbReference>
<dbReference type="GO" id="GO:0003682">
    <property type="term" value="F:chromatin binding"/>
    <property type="evidence" value="ECO:0007669"/>
    <property type="project" value="TreeGrafter"/>
</dbReference>
<proteinExistence type="inferred from homology"/>
<sequence>MIPTLNYSSWSSFLFQGGKKGKKAAGEKGKGGKGAGRLNGHHQENGMENMMLFEVVKMGRSAMQSVVDDWIVAYKHDRDVALLDLINFFIQCSGCKGVVSGEMFRNMQNSEIIRRMTEEFDEDSGDYPLTIAGPQWKKFKSSFCEFISVLVRQCQYSIIYDEYMMDTVISLLTGLSDSQVRAFRHTSTLAAMKLMTALVNVALNLSINMDNTQRQYEAERNKIVAKRANDRLELLLQKRKELQENQDEIENMMNAIFKGVFVHRYRDSIAEIRAICIEEIGVWMKLYSDAFLNDSYLKYVGWTMHDKQGEVRLKCLTALQGLYYNRELNARLELFTSRFKDRIVSMTLDKEYDVAVQAIKLLTLVLNSTDEVLTPEDCESVYHLVYSAHRPVAIAAGEFLFKKLFSQREPEEEGAPKRRGRQSPNANLIKTTVFFFLESELHEHAAYLVDSLWECGAELLKDWECMISLLLDDPLPGEEALTERQETALIEIMLCTVRQAAECHPPVGRGTGKRVMTAKEKKTQMDDRTRMTELFAVALPPLLAKYAVDAEKVTNLLQLPQFFDLEIYTTGRLEKHLESLLRQIREIVEKHTDTEVLEVCSKTYHALCNEEFTIFNRVDIARSQLLDELVDKFNRLLEDFLQEGEDADEDDAYQVLSTLKRITAFHNAHDLSGWDLFTSNFKLLNTGIENGDMPEQIVIHSLQCTHYVILWHLAKSSEGSSRKDDLVTLRKQMRAFCMMCQRYLTNVNTAVKEQAFTILCDLLLIFSHQMVSGGREHLDSLVYSPEDSLQSELLSFILNHVFIDQDDDTNSTDGQQDDEAVKIEALHKRRNLLAAYCKLIIYCVVEMRTGADIFKQYMRYYNDYGDIIKETMSKTRQIDKIQCAKTLILSLQQLFNEMLSELGHGFDRSSSAFCGIKELARRFSLTFGLDQVKTRDAIAMLHKDGIEFAFKDPSPQGEGGPPLNLAFLDILSEFSSKLMRQDKRTVHMYLERFMTFQMALQREDCWLPLISYRNSLQAGGDDDTMSVMSGYSSRGSSIRSKKTKPPVATAGTSAAKRKLPEGIAYIGNRKIGFGLIKSPNVCVLKSLLIKHSRAFSSQVTWMLAQRQQEEARQQQERAMNYAKLRTNLHRRGTGLMEEDEEPIVEDVMMSSEGRMDDLNEGMDFDTMDIDLVRYTFR</sequence>
<dbReference type="Ensembl" id="ENSSAUT00010070924.1">
    <property type="protein sequence ID" value="ENSSAUP00010067758.1"/>
    <property type="gene ID" value="ENSSAUG00010026568.1"/>
</dbReference>
<evidence type="ECO:0000313" key="6">
    <source>
        <dbReference type="Ensembl" id="ENSSAUP00010067758.1"/>
    </source>
</evidence>
<dbReference type="Pfam" id="PF08514">
    <property type="entry name" value="STAG"/>
    <property type="match status" value="1"/>
</dbReference>
<comment type="subcellular location">
    <subcellularLocation>
        <location evidence="2">Nucleus</location>
    </subcellularLocation>
    <subcellularLocation>
        <location evidence="2">Chromosome</location>
    </subcellularLocation>
    <subcellularLocation>
        <location evidence="2">Chromosome</location>
        <location evidence="2">Centromere</location>
    </subcellularLocation>
</comment>
<reference evidence="6" key="1">
    <citation type="submission" date="2021-04" db="EMBL/GenBank/DDBJ databases">
        <authorList>
            <consortium name="Wellcome Sanger Institute Data Sharing"/>
        </authorList>
    </citation>
    <scope>NUCLEOTIDE SEQUENCE [LARGE SCALE GENOMIC DNA]</scope>
</reference>
<dbReference type="GO" id="GO:0007059">
    <property type="term" value="P:chromosome segregation"/>
    <property type="evidence" value="ECO:0007669"/>
    <property type="project" value="UniProtKB-KW"/>
</dbReference>
<reference evidence="6" key="2">
    <citation type="submission" date="2025-08" db="UniProtKB">
        <authorList>
            <consortium name="Ensembl"/>
        </authorList>
    </citation>
    <scope>IDENTIFICATION</scope>
</reference>
<dbReference type="GO" id="GO:0000775">
    <property type="term" value="C:chromosome, centromeric region"/>
    <property type="evidence" value="ECO:0007669"/>
    <property type="project" value="UniProtKB-SubCell"/>
</dbReference>
<name>A0A671YXF3_SPAAU</name>
<evidence type="ECO:0000256" key="4">
    <source>
        <dbReference type="SAM" id="MobiDB-lite"/>
    </source>
</evidence>
<dbReference type="SUPFAM" id="SSF48371">
    <property type="entry name" value="ARM repeat"/>
    <property type="match status" value="1"/>
</dbReference>
<comment type="similarity">
    <text evidence="1 2">Belongs to the SCC3 family.</text>
</comment>
<gene>
    <name evidence="6" type="primary">STAG2</name>
    <name evidence="6" type="synonym">stag2b</name>
</gene>
<keyword evidence="2" id="KW-0159">Chromosome partition</keyword>
<feature type="region of interest" description="Disordered" evidence="4">
    <location>
        <begin position="1030"/>
        <end position="1053"/>
    </location>
</feature>
<accession>A0A671YXF3</accession>
<feature type="region of interest" description="Disordered" evidence="4">
    <location>
        <begin position="21"/>
        <end position="43"/>
    </location>
</feature>
<dbReference type="GO" id="GO:0051301">
    <property type="term" value="P:cell division"/>
    <property type="evidence" value="ECO:0007669"/>
    <property type="project" value="UniProtKB-UniRule"/>
</dbReference>
<dbReference type="Pfam" id="PF21581">
    <property type="entry name" value="SCD"/>
    <property type="match status" value="1"/>
</dbReference>
<keyword evidence="2" id="KW-0131">Cell cycle</keyword>
<dbReference type="GO" id="GO:0008278">
    <property type="term" value="C:cohesin complex"/>
    <property type="evidence" value="ECO:0007669"/>
    <property type="project" value="UniProtKB-UniRule"/>
</dbReference>